<proteinExistence type="inferred from homology"/>
<evidence type="ECO:0000259" key="12">
    <source>
        <dbReference type="PROSITE" id="PS51713"/>
    </source>
</evidence>
<dbReference type="GO" id="GO:0000028">
    <property type="term" value="P:ribosomal small subunit assembly"/>
    <property type="evidence" value="ECO:0007669"/>
    <property type="project" value="TreeGrafter"/>
</dbReference>
<accession>A0A857DER0</accession>
<dbReference type="Pfam" id="PF01926">
    <property type="entry name" value="MMR_HSR1"/>
    <property type="match status" value="1"/>
</dbReference>
<feature type="domain" description="Era-type G" evidence="12">
    <location>
        <begin position="10"/>
        <end position="178"/>
    </location>
</feature>
<dbReference type="InterPro" id="IPR027417">
    <property type="entry name" value="P-loop_NTPase"/>
</dbReference>
<dbReference type="InterPro" id="IPR030388">
    <property type="entry name" value="G_ERA_dom"/>
</dbReference>
<dbReference type="SUPFAM" id="SSF52540">
    <property type="entry name" value="P-loop containing nucleoside triphosphate hydrolases"/>
    <property type="match status" value="1"/>
</dbReference>
<evidence type="ECO:0000256" key="2">
    <source>
        <dbReference type="ARBA" id="ARBA00020484"/>
    </source>
</evidence>
<sequence length="305" mass="34162">MNKQDKKGFRSGFVAVIGRPNAGKSTLLNTLLGQKVLIISDKPQATRNRIRCILTEERGQIIFFDTPGIHKPKHRLGEYMVAAAKSTLQGVDFAICVVDASVPFGSGDEYVLQVIKDSGVPCILALNKIDLISKDQLLEKIAGFAKIADFKEIVPISALQSENTIKLMDLIFEALLPGPMYFPDDVVIDQPEKFVVAELIREKLMNLTREEVPHSVAVVVDKMEEKKSLIKIEAVILVERDSQKGIVIGKEGNVLKEVGRLAREEIETLLGSKVFLELWVKVKKDWRNQNNQLRDLGYNLKDLKE</sequence>
<dbReference type="InterPro" id="IPR009019">
    <property type="entry name" value="KH_sf_prok-type"/>
</dbReference>
<feature type="region of interest" description="G4" evidence="9">
    <location>
        <begin position="127"/>
        <end position="130"/>
    </location>
</feature>
<evidence type="ECO:0000256" key="4">
    <source>
        <dbReference type="ARBA" id="ARBA00022741"/>
    </source>
</evidence>
<keyword evidence="8" id="KW-0699">rRNA-binding</keyword>
<name>A0A857DER0_9FIRM</name>
<dbReference type="Gene3D" id="3.40.50.300">
    <property type="entry name" value="P-loop containing nucleotide triphosphate hydrolases"/>
    <property type="match status" value="1"/>
</dbReference>
<feature type="region of interest" description="G1" evidence="9">
    <location>
        <begin position="18"/>
        <end position="25"/>
    </location>
</feature>
<dbReference type="EMBL" id="CP046996">
    <property type="protein sequence ID" value="QGZ99753.1"/>
    <property type="molecule type" value="Genomic_DNA"/>
</dbReference>
<dbReference type="Proteomes" id="UP000430508">
    <property type="component" value="Chromosome"/>
</dbReference>
<evidence type="ECO:0000256" key="6">
    <source>
        <dbReference type="ARBA" id="ARBA00023134"/>
    </source>
</evidence>
<dbReference type="GO" id="GO:0070181">
    <property type="term" value="F:small ribosomal subunit rRNA binding"/>
    <property type="evidence" value="ECO:0007669"/>
    <property type="project" value="UniProtKB-UniRule"/>
</dbReference>
<dbReference type="Pfam" id="PF07650">
    <property type="entry name" value="KH_2"/>
    <property type="match status" value="1"/>
</dbReference>
<keyword evidence="4 8" id="KW-0547">Nucleotide-binding</keyword>
<dbReference type="GO" id="GO:0005525">
    <property type="term" value="F:GTP binding"/>
    <property type="evidence" value="ECO:0007669"/>
    <property type="project" value="UniProtKB-UniRule"/>
</dbReference>
<dbReference type="NCBIfam" id="TIGR00436">
    <property type="entry name" value="era"/>
    <property type="match status" value="1"/>
</dbReference>
<keyword evidence="6 8" id="KW-0342">GTP-binding</keyword>
<dbReference type="GO" id="GO:0005886">
    <property type="term" value="C:plasma membrane"/>
    <property type="evidence" value="ECO:0007669"/>
    <property type="project" value="UniProtKB-SubCell"/>
</dbReference>
<organism evidence="13 14">
    <name type="scientific">Dehalobacter restrictus</name>
    <dbReference type="NCBI Taxonomy" id="55583"/>
    <lineage>
        <taxon>Bacteria</taxon>
        <taxon>Bacillati</taxon>
        <taxon>Bacillota</taxon>
        <taxon>Clostridia</taxon>
        <taxon>Eubacteriales</taxon>
        <taxon>Desulfitobacteriaceae</taxon>
        <taxon>Dehalobacter</taxon>
    </lineage>
</organism>
<dbReference type="InterPro" id="IPR004044">
    <property type="entry name" value="KH_dom_type_2"/>
</dbReference>
<evidence type="ECO:0000256" key="3">
    <source>
        <dbReference type="ARBA" id="ARBA00022517"/>
    </source>
</evidence>
<comment type="subunit">
    <text evidence="8">Monomer.</text>
</comment>
<keyword evidence="7 8" id="KW-0472">Membrane</keyword>
<comment type="subcellular location">
    <subcellularLocation>
        <location evidence="8">Cytoplasm</location>
    </subcellularLocation>
    <subcellularLocation>
        <location evidence="8">Cell membrane</location>
        <topology evidence="8">Peripheral membrane protein</topology>
    </subcellularLocation>
</comment>
<evidence type="ECO:0000256" key="5">
    <source>
        <dbReference type="ARBA" id="ARBA00022884"/>
    </source>
</evidence>
<dbReference type="PROSITE" id="PS51713">
    <property type="entry name" value="G_ERA"/>
    <property type="match status" value="1"/>
</dbReference>
<evidence type="ECO:0000256" key="7">
    <source>
        <dbReference type="ARBA" id="ARBA00023136"/>
    </source>
</evidence>
<protein>
    <recommendedName>
        <fullName evidence="2 8">GTPase Era</fullName>
    </recommendedName>
</protein>
<dbReference type="PROSITE" id="PS50823">
    <property type="entry name" value="KH_TYPE_2"/>
    <property type="match status" value="1"/>
</dbReference>
<feature type="binding site" evidence="8">
    <location>
        <begin position="18"/>
        <end position="25"/>
    </location>
    <ligand>
        <name>GTP</name>
        <dbReference type="ChEBI" id="CHEBI:37565"/>
    </ligand>
</feature>
<comment type="similarity">
    <text evidence="1 8 9 10">Belongs to the TRAFAC class TrmE-Era-EngA-EngB-Septin-like GTPase superfamily. Era GTPase family.</text>
</comment>
<reference evidence="13 14" key="1">
    <citation type="submission" date="2019-12" db="EMBL/GenBank/DDBJ databases">
        <title>Sequence classification of anaerobic respiratory reductive dehalogenases: First we see many, then we see few.</title>
        <authorList>
            <person name="Molenda O."/>
            <person name="Puentes Jacome L.A."/>
            <person name="Cao X."/>
            <person name="Nesbo C.L."/>
            <person name="Tang S."/>
            <person name="Morson N."/>
            <person name="Patron J."/>
            <person name="Lomheim L."/>
            <person name="Wishart D.S."/>
            <person name="Edwards E.A."/>
        </authorList>
    </citation>
    <scope>NUCLEOTIDE SEQUENCE [LARGE SCALE GENOMIC DNA]</scope>
    <source>
        <strain evidence="13 14">12DCA</strain>
    </source>
</reference>
<keyword evidence="5 8" id="KW-0694">RNA-binding</keyword>
<dbReference type="InterPro" id="IPR005662">
    <property type="entry name" value="GTPase_Era-like"/>
</dbReference>
<dbReference type="GO" id="GO:0043024">
    <property type="term" value="F:ribosomal small subunit binding"/>
    <property type="evidence" value="ECO:0007669"/>
    <property type="project" value="TreeGrafter"/>
</dbReference>
<dbReference type="InterPro" id="IPR006073">
    <property type="entry name" value="GTP-bd"/>
</dbReference>
<keyword evidence="8" id="KW-0963">Cytoplasm</keyword>
<dbReference type="NCBIfam" id="NF000908">
    <property type="entry name" value="PRK00089.1"/>
    <property type="match status" value="1"/>
</dbReference>
<dbReference type="FunFam" id="3.30.300.20:FF:000003">
    <property type="entry name" value="GTPase Era"/>
    <property type="match status" value="1"/>
</dbReference>
<dbReference type="CDD" id="cd22534">
    <property type="entry name" value="KH-II_Era"/>
    <property type="match status" value="1"/>
</dbReference>
<evidence type="ECO:0000256" key="9">
    <source>
        <dbReference type="PROSITE-ProRule" id="PRU01050"/>
    </source>
</evidence>
<evidence type="ECO:0000313" key="14">
    <source>
        <dbReference type="Proteomes" id="UP000430508"/>
    </source>
</evidence>
<dbReference type="AlphaFoldDB" id="A0A857DER0"/>
<evidence type="ECO:0000259" key="11">
    <source>
        <dbReference type="PROSITE" id="PS50823"/>
    </source>
</evidence>
<dbReference type="GO" id="GO:0005829">
    <property type="term" value="C:cytosol"/>
    <property type="evidence" value="ECO:0007669"/>
    <property type="project" value="TreeGrafter"/>
</dbReference>
<feature type="binding site" evidence="8">
    <location>
        <begin position="127"/>
        <end position="130"/>
    </location>
    <ligand>
        <name>GTP</name>
        <dbReference type="ChEBI" id="CHEBI:37565"/>
    </ligand>
</feature>
<gene>
    <name evidence="8" type="primary">era</name>
    <name evidence="13" type="ORF">GQ588_03335</name>
</gene>
<evidence type="ECO:0000256" key="1">
    <source>
        <dbReference type="ARBA" id="ARBA00007921"/>
    </source>
</evidence>
<dbReference type="InterPro" id="IPR005225">
    <property type="entry name" value="Small_GTP-bd"/>
</dbReference>
<comment type="function">
    <text evidence="8">An essential GTPase that binds both GDP and GTP, with rapid nucleotide exchange. Plays a role in 16S rRNA processing and 30S ribosomal subunit biogenesis and possibly also in cell cycle regulation and energy metabolism.</text>
</comment>
<feature type="region of interest" description="G5" evidence="9">
    <location>
        <begin position="156"/>
        <end position="158"/>
    </location>
</feature>
<dbReference type="Gene3D" id="3.30.300.20">
    <property type="match status" value="1"/>
</dbReference>
<dbReference type="PANTHER" id="PTHR42698:SF1">
    <property type="entry name" value="GTPASE ERA, MITOCHONDRIAL"/>
    <property type="match status" value="1"/>
</dbReference>
<dbReference type="InterPro" id="IPR015946">
    <property type="entry name" value="KH_dom-like_a/b"/>
</dbReference>
<dbReference type="HAMAP" id="MF_00367">
    <property type="entry name" value="GTPase_Era"/>
    <property type="match status" value="1"/>
</dbReference>
<feature type="binding site" evidence="8">
    <location>
        <begin position="65"/>
        <end position="69"/>
    </location>
    <ligand>
        <name>GTP</name>
        <dbReference type="ChEBI" id="CHEBI:37565"/>
    </ligand>
</feature>
<dbReference type="SUPFAM" id="SSF54814">
    <property type="entry name" value="Prokaryotic type KH domain (KH-domain type II)"/>
    <property type="match status" value="1"/>
</dbReference>
<feature type="region of interest" description="G2" evidence="9">
    <location>
        <begin position="44"/>
        <end position="48"/>
    </location>
</feature>
<dbReference type="FunFam" id="3.40.50.300:FF:000094">
    <property type="entry name" value="GTPase Era"/>
    <property type="match status" value="1"/>
</dbReference>
<keyword evidence="3 8" id="KW-0690">Ribosome biogenesis</keyword>
<feature type="domain" description="KH type-2" evidence="11">
    <location>
        <begin position="208"/>
        <end position="284"/>
    </location>
</feature>
<dbReference type="PANTHER" id="PTHR42698">
    <property type="entry name" value="GTPASE ERA"/>
    <property type="match status" value="1"/>
</dbReference>
<keyword evidence="8" id="KW-1003">Cell membrane</keyword>
<dbReference type="RefSeq" id="WP_025205220.1">
    <property type="nucleotide sequence ID" value="NZ_CP046996.1"/>
</dbReference>
<feature type="region of interest" description="G3" evidence="9">
    <location>
        <begin position="65"/>
        <end position="68"/>
    </location>
</feature>
<evidence type="ECO:0000256" key="8">
    <source>
        <dbReference type="HAMAP-Rule" id="MF_00367"/>
    </source>
</evidence>
<evidence type="ECO:0000256" key="10">
    <source>
        <dbReference type="RuleBase" id="RU003761"/>
    </source>
</evidence>
<dbReference type="GO" id="GO:0003924">
    <property type="term" value="F:GTPase activity"/>
    <property type="evidence" value="ECO:0007669"/>
    <property type="project" value="UniProtKB-UniRule"/>
</dbReference>
<dbReference type="NCBIfam" id="TIGR00231">
    <property type="entry name" value="small_GTP"/>
    <property type="match status" value="1"/>
</dbReference>
<evidence type="ECO:0000313" key="13">
    <source>
        <dbReference type="EMBL" id="QGZ99753.1"/>
    </source>
</evidence>
<dbReference type="CDD" id="cd04163">
    <property type="entry name" value="Era"/>
    <property type="match status" value="1"/>
</dbReference>